<dbReference type="InterPro" id="IPR017871">
    <property type="entry name" value="ABC_transporter-like_CS"/>
</dbReference>
<dbReference type="InterPro" id="IPR036770">
    <property type="entry name" value="Ankyrin_rpt-contain_sf"/>
</dbReference>
<dbReference type="GO" id="GO:0005737">
    <property type="term" value="C:cytoplasm"/>
    <property type="evidence" value="ECO:0007669"/>
    <property type="project" value="TreeGrafter"/>
</dbReference>
<dbReference type="Gene3D" id="3.40.50.300">
    <property type="entry name" value="P-loop containing nucleotide triphosphate hydrolases"/>
    <property type="match status" value="1"/>
</dbReference>
<dbReference type="PROSITE" id="PS50088">
    <property type="entry name" value="ANK_REPEAT"/>
    <property type="match status" value="6"/>
</dbReference>
<evidence type="ECO:0000313" key="11">
    <source>
        <dbReference type="EnsemblMetazoa" id="GMOY001869-PA"/>
    </source>
</evidence>
<dbReference type="Gene3D" id="1.25.40.20">
    <property type="entry name" value="Ankyrin repeat-containing domain"/>
    <property type="match status" value="3"/>
</dbReference>
<evidence type="ECO:0008006" key="13">
    <source>
        <dbReference type="Google" id="ProtNLM"/>
    </source>
</evidence>
<dbReference type="InterPro" id="IPR003439">
    <property type="entry name" value="ABC_transporter-like_ATP-bd"/>
</dbReference>
<dbReference type="InterPro" id="IPR003593">
    <property type="entry name" value="AAA+_ATPase"/>
</dbReference>
<dbReference type="Pfam" id="PF00005">
    <property type="entry name" value="ABC_tran"/>
    <property type="match status" value="1"/>
</dbReference>
<feature type="repeat" description="ANK" evidence="8">
    <location>
        <begin position="151"/>
        <end position="183"/>
    </location>
</feature>
<feature type="repeat" description="ANK" evidence="8">
    <location>
        <begin position="242"/>
        <end position="274"/>
    </location>
</feature>
<dbReference type="SUPFAM" id="SSF90123">
    <property type="entry name" value="ABC transporter transmembrane region"/>
    <property type="match status" value="1"/>
</dbReference>
<dbReference type="PANTHER" id="PTHR23206:SF7">
    <property type="entry name" value="PROTEIN KINASE DOMAIN-CONTAINING PROTEIN"/>
    <property type="match status" value="1"/>
</dbReference>
<organism evidence="11 12">
    <name type="scientific">Glossina morsitans morsitans</name>
    <name type="common">Savannah tsetse fly</name>
    <dbReference type="NCBI Taxonomy" id="37546"/>
    <lineage>
        <taxon>Eukaryota</taxon>
        <taxon>Metazoa</taxon>
        <taxon>Ecdysozoa</taxon>
        <taxon>Arthropoda</taxon>
        <taxon>Hexapoda</taxon>
        <taxon>Insecta</taxon>
        <taxon>Pterygota</taxon>
        <taxon>Neoptera</taxon>
        <taxon>Endopterygota</taxon>
        <taxon>Diptera</taxon>
        <taxon>Brachycera</taxon>
        <taxon>Muscomorpha</taxon>
        <taxon>Hippoboscoidea</taxon>
        <taxon>Glossinidae</taxon>
        <taxon>Glossina</taxon>
    </lineage>
</organism>
<accession>A0A1B0FE45</accession>
<evidence type="ECO:0000256" key="6">
    <source>
        <dbReference type="ARBA" id="ARBA00023043"/>
    </source>
</evidence>
<dbReference type="EnsemblMetazoa" id="GMOY001869-RA">
    <property type="protein sequence ID" value="GMOY001869-PA"/>
    <property type="gene ID" value="GMOY001869"/>
</dbReference>
<dbReference type="SUPFAM" id="SSF52540">
    <property type="entry name" value="P-loop containing nucleoside triphosphate hydrolases"/>
    <property type="match status" value="1"/>
</dbReference>
<evidence type="ECO:0000256" key="1">
    <source>
        <dbReference type="ARBA" id="ARBA00022692"/>
    </source>
</evidence>
<dbReference type="InterPro" id="IPR002110">
    <property type="entry name" value="Ankyrin_rpt"/>
</dbReference>
<dbReference type="PROSITE" id="PS00211">
    <property type="entry name" value="ABC_TRANSPORTER_1"/>
    <property type="match status" value="1"/>
</dbReference>
<proteinExistence type="predicted"/>
<evidence type="ECO:0000259" key="9">
    <source>
        <dbReference type="PROSITE" id="PS50893"/>
    </source>
</evidence>
<dbReference type="STRING" id="37546.A0A1B0FE45"/>
<dbReference type="GO" id="GO:0005524">
    <property type="term" value="F:ATP binding"/>
    <property type="evidence" value="ECO:0007669"/>
    <property type="project" value="UniProtKB-KW"/>
</dbReference>
<dbReference type="PROSITE" id="PS50893">
    <property type="entry name" value="ABC_TRANSPORTER_2"/>
    <property type="match status" value="1"/>
</dbReference>
<evidence type="ECO:0000256" key="4">
    <source>
        <dbReference type="ARBA" id="ARBA00022840"/>
    </source>
</evidence>
<dbReference type="PROSITE" id="PS50297">
    <property type="entry name" value="ANK_REP_REGION"/>
    <property type="match status" value="5"/>
</dbReference>
<dbReference type="PANTHER" id="PTHR23206">
    <property type="entry name" value="MASK PROTEIN"/>
    <property type="match status" value="1"/>
</dbReference>
<dbReference type="EMBL" id="CCAG010019130">
    <property type="status" value="NOT_ANNOTATED_CDS"/>
    <property type="molecule type" value="Genomic_DNA"/>
</dbReference>
<dbReference type="GO" id="GO:0016020">
    <property type="term" value="C:membrane"/>
    <property type="evidence" value="ECO:0007669"/>
    <property type="project" value="InterPro"/>
</dbReference>
<feature type="repeat" description="ANK" evidence="8">
    <location>
        <begin position="209"/>
        <end position="241"/>
    </location>
</feature>
<dbReference type="SMART" id="SM00248">
    <property type="entry name" value="ANK"/>
    <property type="match status" value="6"/>
</dbReference>
<keyword evidence="3" id="KW-0547">Nucleotide-binding</keyword>
<dbReference type="GO" id="GO:0016887">
    <property type="term" value="F:ATP hydrolysis activity"/>
    <property type="evidence" value="ECO:0007669"/>
    <property type="project" value="InterPro"/>
</dbReference>
<dbReference type="Pfam" id="PF12796">
    <property type="entry name" value="Ank_2"/>
    <property type="match status" value="3"/>
</dbReference>
<protein>
    <recommendedName>
        <fullName evidence="13">ABC transporter domain-containing protein</fullName>
    </recommendedName>
</protein>
<keyword evidence="2" id="KW-0677">Repeat</keyword>
<name>A0A1B0FE45_GLOMM</name>
<dbReference type="InterPro" id="IPR027417">
    <property type="entry name" value="P-loop_NTPase"/>
</dbReference>
<sequence length="687" mass="74570">MEYDKFMEILKKINDLSDLSKDNIAEKIKAKLQEEDPDLCQGWEKSKPDNDSGSGINYIFTISRGQNSKEVKLLHLASYWNFANVAKALIENGADINAEHDNKITPLHIAAHYGHEDVVTILTGKGAIVDVKNVQVLSKAEGINVDAKNSDGWTSLHLAAANGRKDIVETLIEKGADVNAKDHYKWTPLTFASQKGHKAVKEALLKAQENIKALHSAVKHNNEEEVKNLLNKGVNVNAKDDDGCTPLHLAAREGCEDVVKILIAKGAEVNANNGDRRTPLHLAAENGKIKVVEVLLHTEADPSLKDVDGKTPRDLTKYQVSMAIWNELATKRILQETNEETIRNINAIDVATRNAEVVEAMGTSEFIVSDWCKRNDQNRAMQIKAQNRSNVITGITKFLRSTLQISVIGTGALLAITAHKTAGSIIAASILMGRALAPFDAAVHTWKFLNQTRINKPTVKGISFIIDPGDVVGVIGASASGKSTIAKLTFGVWKPISGVVRLDGADLYTWNRENFGNYVGYLPQDIELFNTSVKANIARMRPDPNPEEIIKAAKIAGIHELILSLPNGYDTTIGGPGGVTLSGGQKQLLGLARAFYGHTKLLVLDEPNANLDSNGEACLINAIGIARKQNTTTVIITHKLPLLSVVDKVILMSEGVIYAMGPKDEILSKLVAPSSSTTEDERSSANG</sequence>
<dbReference type="Gene3D" id="1.20.1560.10">
    <property type="entry name" value="ABC transporter type 1, transmembrane domain"/>
    <property type="match status" value="1"/>
</dbReference>
<dbReference type="SMART" id="SM00382">
    <property type="entry name" value="AAA"/>
    <property type="match status" value="1"/>
</dbReference>
<feature type="domain" description="ABC transporter" evidence="9">
    <location>
        <begin position="443"/>
        <end position="679"/>
    </location>
</feature>
<feature type="repeat" description="ANK" evidence="8">
    <location>
        <begin position="275"/>
        <end position="307"/>
    </location>
</feature>
<dbReference type="PRINTS" id="PR01415">
    <property type="entry name" value="ANKYRIN"/>
</dbReference>
<feature type="domain" description="ABC transmembrane type-1" evidence="10">
    <location>
        <begin position="353"/>
        <end position="451"/>
    </location>
</feature>
<keyword evidence="4" id="KW-0067">ATP-binding</keyword>
<evidence type="ECO:0000313" key="12">
    <source>
        <dbReference type="Proteomes" id="UP000092444"/>
    </source>
</evidence>
<keyword evidence="12" id="KW-1185">Reference proteome</keyword>
<dbReference type="PhylomeDB" id="A0A1B0FE45"/>
<evidence type="ECO:0000256" key="3">
    <source>
        <dbReference type="ARBA" id="ARBA00022741"/>
    </source>
</evidence>
<keyword evidence="1" id="KW-0812">Transmembrane</keyword>
<reference evidence="11" key="1">
    <citation type="submission" date="2020-05" db="UniProtKB">
        <authorList>
            <consortium name="EnsemblMetazoa"/>
        </authorList>
    </citation>
    <scope>IDENTIFICATION</scope>
    <source>
        <strain evidence="11">Yale</strain>
    </source>
</reference>
<evidence type="ECO:0000256" key="8">
    <source>
        <dbReference type="PROSITE-ProRule" id="PRU00023"/>
    </source>
</evidence>
<dbReference type="GO" id="GO:0045087">
    <property type="term" value="P:innate immune response"/>
    <property type="evidence" value="ECO:0007669"/>
    <property type="project" value="TreeGrafter"/>
</dbReference>
<evidence type="ECO:0000256" key="7">
    <source>
        <dbReference type="ARBA" id="ARBA00023136"/>
    </source>
</evidence>
<dbReference type="Proteomes" id="UP000092444">
    <property type="component" value="Unassembled WGS sequence"/>
</dbReference>
<keyword evidence="5" id="KW-1133">Transmembrane helix</keyword>
<keyword evidence="6 8" id="KW-0040">ANK repeat</keyword>
<feature type="repeat" description="ANK" evidence="8">
    <location>
        <begin position="74"/>
        <end position="101"/>
    </location>
</feature>
<dbReference type="GO" id="GO:0140359">
    <property type="term" value="F:ABC-type transporter activity"/>
    <property type="evidence" value="ECO:0007669"/>
    <property type="project" value="InterPro"/>
</dbReference>
<keyword evidence="7" id="KW-0472">Membrane</keyword>
<dbReference type="InterPro" id="IPR036640">
    <property type="entry name" value="ABC1_TM_sf"/>
</dbReference>
<dbReference type="InterPro" id="IPR011527">
    <property type="entry name" value="ABC1_TM_dom"/>
</dbReference>
<dbReference type="AlphaFoldDB" id="A0A1B0FE45"/>
<dbReference type="SUPFAM" id="SSF48403">
    <property type="entry name" value="Ankyrin repeat"/>
    <property type="match status" value="1"/>
</dbReference>
<evidence type="ECO:0000256" key="2">
    <source>
        <dbReference type="ARBA" id="ARBA00022737"/>
    </source>
</evidence>
<evidence type="ECO:0000259" key="10">
    <source>
        <dbReference type="PROSITE" id="PS50929"/>
    </source>
</evidence>
<evidence type="ECO:0000256" key="5">
    <source>
        <dbReference type="ARBA" id="ARBA00022989"/>
    </source>
</evidence>
<dbReference type="PROSITE" id="PS50929">
    <property type="entry name" value="ABC_TM1F"/>
    <property type="match status" value="1"/>
</dbReference>
<dbReference type="InterPro" id="IPR051631">
    <property type="entry name" value="Ankyrin-KH/SAM_domain"/>
</dbReference>
<feature type="repeat" description="ANK" evidence="8">
    <location>
        <begin position="102"/>
        <end position="134"/>
    </location>
</feature>